<organism evidence="2 3">
    <name type="scientific">Ferrimonas gelatinilytica</name>
    <dbReference type="NCBI Taxonomy" id="1255257"/>
    <lineage>
        <taxon>Bacteria</taxon>
        <taxon>Pseudomonadati</taxon>
        <taxon>Pseudomonadota</taxon>
        <taxon>Gammaproteobacteria</taxon>
        <taxon>Alteromonadales</taxon>
        <taxon>Ferrimonadaceae</taxon>
        <taxon>Ferrimonas</taxon>
    </lineage>
</organism>
<name>A0ABP9RXN2_9GAMM</name>
<dbReference type="Proteomes" id="UP001501600">
    <property type="component" value="Unassembled WGS sequence"/>
</dbReference>
<keyword evidence="2" id="KW-0489">Methyltransferase</keyword>
<comment type="caution">
    <text evidence="2">The sequence shown here is derived from an EMBL/GenBank/DDBJ whole genome shotgun (WGS) entry which is preliminary data.</text>
</comment>
<feature type="domain" description="Methyltransferase" evidence="1">
    <location>
        <begin position="108"/>
        <end position="226"/>
    </location>
</feature>
<evidence type="ECO:0000259" key="1">
    <source>
        <dbReference type="Pfam" id="PF13679"/>
    </source>
</evidence>
<evidence type="ECO:0000313" key="3">
    <source>
        <dbReference type="Proteomes" id="UP001501600"/>
    </source>
</evidence>
<proteinExistence type="predicted"/>
<sequence length="396" mass="44996">MDLQQRFDRLREALIAGEPFWRSPPFVDPYPVWLTRFPELATALMALSDSELEHLEQDDERRIHWLAPYLPALSSLLPLIKVPRGVTELDFIPNPRQFAHIPGRKWSQIQAFCANLEHHEGTYLEWCAGKGHLGRLTSHRFQQPVCSLEYDGALCEEGARLAQRNGTAQRFVCQDVMAPSVANQLPGVGTAMALHACGDLHGQLLQLGVAERIPNLLVSPCCYHLTAQPHYQHFSAHAKRRGLALSKSELRLAVEETATAPAKVRRLRRIEVSYRLGLKALYQDQKGEVASLQVPSCAKSILGEGFAAFCQWADAQRGLSLTAPIDWNHYQSLGEMAWQRQIRLELLRHTFRRPLELYLVLDRALYLKEQGYEVSVLTFAERDTTPRNLLIRAVRR</sequence>
<reference evidence="3" key="1">
    <citation type="journal article" date="2019" name="Int. J. Syst. Evol. Microbiol.">
        <title>The Global Catalogue of Microorganisms (GCM) 10K type strain sequencing project: providing services to taxonomists for standard genome sequencing and annotation.</title>
        <authorList>
            <consortium name="The Broad Institute Genomics Platform"/>
            <consortium name="The Broad Institute Genome Sequencing Center for Infectious Disease"/>
            <person name="Wu L."/>
            <person name="Ma J."/>
        </authorList>
    </citation>
    <scope>NUCLEOTIDE SEQUENCE [LARGE SCALE GENOMIC DNA]</scope>
    <source>
        <strain evidence="3">JCM 18720</strain>
    </source>
</reference>
<dbReference type="GO" id="GO:0008168">
    <property type="term" value="F:methyltransferase activity"/>
    <property type="evidence" value="ECO:0007669"/>
    <property type="project" value="UniProtKB-KW"/>
</dbReference>
<gene>
    <name evidence="2" type="ORF">GCM10025772_06880</name>
</gene>
<dbReference type="PANTHER" id="PTHR13369">
    <property type="match status" value="1"/>
</dbReference>
<evidence type="ECO:0000313" key="2">
    <source>
        <dbReference type="EMBL" id="GAA5187989.1"/>
    </source>
</evidence>
<dbReference type="GO" id="GO:0032259">
    <property type="term" value="P:methylation"/>
    <property type="evidence" value="ECO:0007669"/>
    <property type="project" value="UniProtKB-KW"/>
</dbReference>
<keyword evidence="2" id="KW-0808">Transferase</keyword>
<dbReference type="InterPro" id="IPR025714">
    <property type="entry name" value="Methyltranfer_dom"/>
</dbReference>
<protein>
    <submittedName>
        <fullName evidence="2">Methyltransferase</fullName>
    </submittedName>
</protein>
<dbReference type="RefSeq" id="WP_345315644.1">
    <property type="nucleotide sequence ID" value="NZ_BAABLF010000005.1"/>
</dbReference>
<dbReference type="EMBL" id="BAABLF010000005">
    <property type="protein sequence ID" value="GAA5187989.1"/>
    <property type="molecule type" value="Genomic_DNA"/>
</dbReference>
<keyword evidence="3" id="KW-1185">Reference proteome</keyword>
<dbReference type="PANTHER" id="PTHR13369:SF0">
    <property type="entry name" value="GLUTATHIONE S-TRANSFERASE C-TERMINAL DOMAIN-CONTAINING PROTEIN"/>
    <property type="match status" value="1"/>
</dbReference>
<accession>A0ABP9RXN2</accession>
<dbReference type="Pfam" id="PF13679">
    <property type="entry name" value="Methyltransf_32"/>
    <property type="match status" value="1"/>
</dbReference>